<dbReference type="PANTHER" id="PTHR32305:SF15">
    <property type="entry name" value="PROTEIN RHSA-RELATED"/>
    <property type="match status" value="1"/>
</dbReference>
<gene>
    <name evidence="1" type="ORF">ASZ90_006857</name>
</gene>
<evidence type="ECO:0000313" key="1">
    <source>
        <dbReference type="EMBL" id="KUG23353.1"/>
    </source>
</evidence>
<protein>
    <submittedName>
        <fullName evidence="1">Rhs family protein</fullName>
    </submittedName>
</protein>
<dbReference type="EMBL" id="LNQE01000911">
    <property type="protein sequence ID" value="KUG23353.1"/>
    <property type="molecule type" value="Genomic_DNA"/>
</dbReference>
<name>A0A0W8FRD0_9ZZZZ</name>
<dbReference type="InterPro" id="IPR022385">
    <property type="entry name" value="Rhs_assc_core"/>
</dbReference>
<dbReference type="InterPro" id="IPR050708">
    <property type="entry name" value="T6SS_VgrG/RHS"/>
</dbReference>
<dbReference type="Gene3D" id="2.180.10.10">
    <property type="entry name" value="RHS repeat-associated core"/>
    <property type="match status" value="1"/>
</dbReference>
<sequence>MQTYTYDSFGNITISGSISQPFTYTGREYDSETGMYFYRARYYDPKIGRFVTKDPIGFEGGINVYAYVENNPVNTVDPEGKQAPRITPQIPGYWSYLIKIAPRVFCSLLQQKITYVEEQNKQCKDLGLEDNWEIDPDAYNALNWCKNMEYIK</sequence>
<dbReference type="AlphaFoldDB" id="A0A0W8FRD0"/>
<comment type="caution">
    <text evidence="1">The sequence shown here is derived from an EMBL/GenBank/DDBJ whole genome shotgun (WGS) entry which is preliminary data.</text>
</comment>
<dbReference type="PANTHER" id="PTHR32305">
    <property type="match status" value="1"/>
</dbReference>
<organism evidence="1">
    <name type="scientific">hydrocarbon metagenome</name>
    <dbReference type="NCBI Taxonomy" id="938273"/>
    <lineage>
        <taxon>unclassified sequences</taxon>
        <taxon>metagenomes</taxon>
        <taxon>ecological metagenomes</taxon>
    </lineage>
</organism>
<dbReference type="PRINTS" id="PR00394">
    <property type="entry name" value="RHSPROTEIN"/>
</dbReference>
<accession>A0A0W8FRD0</accession>
<proteinExistence type="predicted"/>
<reference evidence="1" key="1">
    <citation type="journal article" date="2015" name="Proc. Natl. Acad. Sci. U.S.A.">
        <title>Networks of energetic and metabolic interactions define dynamics in microbial communities.</title>
        <authorList>
            <person name="Embree M."/>
            <person name="Liu J.K."/>
            <person name="Al-Bassam M.M."/>
            <person name="Zengler K."/>
        </authorList>
    </citation>
    <scope>NUCLEOTIDE SEQUENCE</scope>
</reference>
<dbReference type="NCBIfam" id="TIGR03696">
    <property type="entry name" value="Rhs_assc_core"/>
    <property type="match status" value="1"/>
</dbReference>